<sequence length="172" mass="19554">MIEGTTLRCGRHAKQVVAVCFRKQSHVLFNGTSANVDETHCRWPTRAETALASWDALDRELPMTSRQMRCREKSVITVEKSGASSIVDASRRASSRIDVGLLPHLAPGPDAEVTTSFRQWNIVSRRGKISTKRRSSRMQAIDMRLMTRTSSTFPRHDLWPLQKARTQPSYMR</sequence>
<protein>
    <submittedName>
        <fullName evidence="1">BZ3500_MvSof-1268-A1-R1_Chr1-3g02153 protein</fullName>
    </submittedName>
</protein>
<proteinExistence type="predicted"/>
<dbReference type="AlphaFoldDB" id="A0A2X0M9E4"/>
<gene>
    <name evidence="1" type="ORF">BZ3500_MVSOF-1268-A1-R1_CHR1-3G02153</name>
</gene>
<dbReference type="Proteomes" id="UP000249723">
    <property type="component" value="Unassembled WGS sequence"/>
</dbReference>
<organism evidence="1 2">
    <name type="scientific">Microbotryum saponariae</name>
    <dbReference type="NCBI Taxonomy" id="289078"/>
    <lineage>
        <taxon>Eukaryota</taxon>
        <taxon>Fungi</taxon>
        <taxon>Dikarya</taxon>
        <taxon>Basidiomycota</taxon>
        <taxon>Pucciniomycotina</taxon>
        <taxon>Microbotryomycetes</taxon>
        <taxon>Microbotryales</taxon>
        <taxon>Microbotryaceae</taxon>
        <taxon>Microbotryum</taxon>
    </lineage>
</organism>
<reference evidence="2" key="1">
    <citation type="submission" date="2016-10" db="EMBL/GenBank/DDBJ databases">
        <authorList>
            <person name="Jeantristanb JTB J.-T."/>
            <person name="Ricardo R."/>
        </authorList>
    </citation>
    <scope>NUCLEOTIDE SEQUENCE [LARGE SCALE GENOMIC DNA]</scope>
</reference>
<name>A0A2X0M9E4_9BASI</name>
<dbReference type="EMBL" id="FMWP01000014">
    <property type="protein sequence ID" value="SCZ90690.1"/>
    <property type="molecule type" value="Genomic_DNA"/>
</dbReference>
<keyword evidence="2" id="KW-1185">Reference proteome</keyword>
<dbReference type="STRING" id="289078.A0A2X0M9E4"/>
<accession>A0A2X0M9E4</accession>
<evidence type="ECO:0000313" key="1">
    <source>
        <dbReference type="EMBL" id="SCZ90690.1"/>
    </source>
</evidence>
<evidence type="ECO:0000313" key="2">
    <source>
        <dbReference type="Proteomes" id="UP000249723"/>
    </source>
</evidence>